<reference evidence="1 2" key="1">
    <citation type="submission" date="2018-11" db="EMBL/GenBank/DDBJ databases">
        <authorList>
            <person name="Wuyts S."/>
        </authorList>
    </citation>
    <scope>NUCLEOTIDE SEQUENCE [LARGE SCALE GENOMIC DNA]</scope>
    <source>
        <strain evidence="1">Lactobacillus mudanjiangensis AMBF249</strain>
    </source>
</reference>
<organism evidence="1 2">
    <name type="scientific">Lactiplantibacillus mudanjiangensis</name>
    <dbReference type="NCBI Taxonomy" id="1296538"/>
    <lineage>
        <taxon>Bacteria</taxon>
        <taxon>Bacillati</taxon>
        <taxon>Bacillota</taxon>
        <taxon>Bacilli</taxon>
        <taxon>Lactobacillales</taxon>
        <taxon>Lactobacillaceae</taxon>
        <taxon>Lactiplantibacillus</taxon>
    </lineage>
</organism>
<dbReference type="Pfam" id="PF18953">
    <property type="entry name" value="SAP_new25"/>
    <property type="match status" value="1"/>
</dbReference>
<gene>
    <name evidence="1" type="ORF">MUDAN_MDHGFNIF_01976</name>
</gene>
<dbReference type="EMBL" id="UYIG01000196">
    <property type="protein sequence ID" value="VDG30425.1"/>
    <property type="molecule type" value="Genomic_DNA"/>
</dbReference>
<keyword evidence="2" id="KW-1185">Reference proteome</keyword>
<accession>A0A660EBT2</accession>
<proteinExistence type="predicted"/>
<evidence type="ECO:0000313" key="2">
    <source>
        <dbReference type="Proteomes" id="UP000289996"/>
    </source>
</evidence>
<evidence type="ECO:0000313" key="1">
    <source>
        <dbReference type="EMBL" id="VDG30425.1"/>
    </source>
</evidence>
<evidence type="ECO:0008006" key="3">
    <source>
        <dbReference type="Google" id="ProtNLM"/>
    </source>
</evidence>
<sequence>MATRPPFDLKMTRTTFQRFYWYKTELQQLCRQYQLPTTGTKAELTQYLGQLLDGQAATQIKPIRPVHRTAKASLTADQITVETKLLASGFKLNQAARTFFASYFGVEKFVFRKAMGVKMRAVERDHDTTATVADLIAALADPTVIEPATEQTYQWNNFVKDFYRDSAVSYGIN</sequence>
<dbReference type="AlphaFoldDB" id="A0A660EBT2"/>
<dbReference type="Proteomes" id="UP000289996">
    <property type="component" value="Unassembled WGS sequence"/>
</dbReference>
<dbReference type="RefSeq" id="WP_130852427.1">
    <property type="nucleotide sequence ID" value="NZ_UYIG01000196.1"/>
</dbReference>
<dbReference type="OrthoDB" id="9778090at2"/>
<protein>
    <recommendedName>
        <fullName evidence="3">SAP domain-containing protein</fullName>
    </recommendedName>
</protein>
<name>A0A660EBT2_9LACO</name>